<accession>A0A6G3X5B3</accession>
<gene>
    <name evidence="2" type="ORF">G3M58_41145</name>
</gene>
<dbReference type="InterPro" id="IPR038576">
    <property type="entry name" value="Methyltransf_Zn-bd_dom_put_sf"/>
</dbReference>
<evidence type="ECO:0000313" key="2">
    <source>
        <dbReference type="EMBL" id="NEE12847.1"/>
    </source>
</evidence>
<feature type="domain" description="Methyltransferase putative zinc binding" evidence="1">
    <location>
        <begin position="6"/>
        <end position="62"/>
    </location>
</feature>
<dbReference type="InterPro" id="IPR013630">
    <property type="entry name" value="Methyltransf_Zn-bd_dom_put"/>
</dbReference>
<reference evidence="2" key="1">
    <citation type="submission" date="2020-01" db="EMBL/GenBank/DDBJ databases">
        <title>Insect and environment-associated Actinomycetes.</title>
        <authorList>
            <person name="Currrie C."/>
            <person name="Chevrette M."/>
            <person name="Carlson C."/>
            <person name="Stubbendieck R."/>
            <person name="Wendt-Pienkowski E."/>
        </authorList>
    </citation>
    <scope>NUCLEOTIDE SEQUENCE</scope>
    <source>
        <strain evidence="2">SID7499</strain>
    </source>
</reference>
<sequence length="63" mass="6772">MIIEECRACGNSELLPVLDLGPQALTGVFPRSRDEDVPQVPLDLVRCSPGGCGLVQLRHTADL</sequence>
<dbReference type="AlphaFoldDB" id="A0A6G3X5B3"/>
<comment type="caution">
    <text evidence="2">The sequence shown here is derived from an EMBL/GenBank/DDBJ whole genome shotgun (WGS) entry which is preliminary data.</text>
</comment>
<protein>
    <submittedName>
        <fullName evidence="2">Methyltransferase</fullName>
    </submittedName>
</protein>
<organism evidence="2">
    <name type="scientific">Streptomyces sp. SID7499</name>
    <dbReference type="NCBI Taxonomy" id="2706086"/>
    <lineage>
        <taxon>Bacteria</taxon>
        <taxon>Bacillati</taxon>
        <taxon>Actinomycetota</taxon>
        <taxon>Actinomycetes</taxon>
        <taxon>Kitasatosporales</taxon>
        <taxon>Streptomycetaceae</taxon>
        <taxon>Streptomyces</taxon>
    </lineage>
</organism>
<keyword evidence="2" id="KW-0808">Transferase</keyword>
<dbReference type="EMBL" id="JAAGMN010004243">
    <property type="protein sequence ID" value="NEE12847.1"/>
    <property type="molecule type" value="Genomic_DNA"/>
</dbReference>
<dbReference type="Gene3D" id="6.20.50.110">
    <property type="entry name" value="Methyltransferase, zinc-binding domain"/>
    <property type="match status" value="1"/>
</dbReference>
<dbReference type="Pfam" id="PF08421">
    <property type="entry name" value="Methyltransf_13"/>
    <property type="match status" value="1"/>
</dbReference>
<keyword evidence="2" id="KW-0489">Methyltransferase</keyword>
<dbReference type="GO" id="GO:0008168">
    <property type="term" value="F:methyltransferase activity"/>
    <property type="evidence" value="ECO:0007669"/>
    <property type="project" value="UniProtKB-KW"/>
</dbReference>
<dbReference type="GO" id="GO:0032259">
    <property type="term" value="P:methylation"/>
    <property type="evidence" value="ECO:0007669"/>
    <property type="project" value="UniProtKB-KW"/>
</dbReference>
<name>A0A6G3X5B3_9ACTN</name>
<evidence type="ECO:0000259" key="1">
    <source>
        <dbReference type="Pfam" id="PF08421"/>
    </source>
</evidence>
<proteinExistence type="predicted"/>
<feature type="non-terminal residue" evidence="2">
    <location>
        <position position="63"/>
    </location>
</feature>